<accession>A0A0E9PG76</accession>
<evidence type="ECO:0000313" key="1">
    <source>
        <dbReference type="EMBL" id="JAH02838.1"/>
    </source>
</evidence>
<name>A0A0E9PG76_ANGAN</name>
<reference evidence="1" key="1">
    <citation type="submission" date="2014-11" db="EMBL/GenBank/DDBJ databases">
        <authorList>
            <person name="Amaro Gonzalez C."/>
        </authorList>
    </citation>
    <scope>NUCLEOTIDE SEQUENCE</scope>
</reference>
<reference evidence="1" key="2">
    <citation type="journal article" date="2015" name="Fish Shellfish Immunol.">
        <title>Early steps in the European eel (Anguilla anguilla)-Vibrio vulnificus interaction in the gills: Role of the RtxA13 toxin.</title>
        <authorList>
            <person name="Callol A."/>
            <person name="Pajuelo D."/>
            <person name="Ebbesson L."/>
            <person name="Teles M."/>
            <person name="MacKenzie S."/>
            <person name="Amaro C."/>
        </authorList>
    </citation>
    <scope>NUCLEOTIDE SEQUENCE</scope>
</reference>
<protein>
    <submittedName>
        <fullName evidence="1">Uncharacterized protein</fullName>
    </submittedName>
</protein>
<organism evidence="1">
    <name type="scientific">Anguilla anguilla</name>
    <name type="common">European freshwater eel</name>
    <name type="synonym">Muraena anguilla</name>
    <dbReference type="NCBI Taxonomy" id="7936"/>
    <lineage>
        <taxon>Eukaryota</taxon>
        <taxon>Metazoa</taxon>
        <taxon>Chordata</taxon>
        <taxon>Craniata</taxon>
        <taxon>Vertebrata</taxon>
        <taxon>Euteleostomi</taxon>
        <taxon>Actinopterygii</taxon>
        <taxon>Neopterygii</taxon>
        <taxon>Teleostei</taxon>
        <taxon>Anguilliformes</taxon>
        <taxon>Anguillidae</taxon>
        <taxon>Anguilla</taxon>
    </lineage>
</organism>
<sequence length="38" mass="4341">MPYCQPQRDDTHSLAFCALRGIIKDFLKGGWIPHSSHN</sequence>
<dbReference type="EMBL" id="GBXM01105739">
    <property type="protein sequence ID" value="JAH02838.1"/>
    <property type="molecule type" value="Transcribed_RNA"/>
</dbReference>
<proteinExistence type="predicted"/>
<dbReference type="AlphaFoldDB" id="A0A0E9PG76"/>